<dbReference type="PROSITE" id="PS00708">
    <property type="entry name" value="PRO_ENDOPEP_SER"/>
    <property type="match status" value="1"/>
</dbReference>
<organism evidence="3 4">
    <name type="scientific">Fuerstiella marisgermanici</name>
    <dbReference type="NCBI Taxonomy" id="1891926"/>
    <lineage>
        <taxon>Bacteria</taxon>
        <taxon>Pseudomonadati</taxon>
        <taxon>Planctomycetota</taxon>
        <taxon>Planctomycetia</taxon>
        <taxon>Planctomycetales</taxon>
        <taxon>Planctomycetaceae</taxon>
        <taxon>Fuerstiella</taxon>
    </lineage>
</organism>
<dbReference type="RefSeq" id="WP_083731744.1">
    <property type="nucleotide sequence ID" value="NZ_CP017641.1"/>
</dbReference>
<dbReference type="SUPFAM" id="SSF53474">
    <property type="entry name" value="alpha/beta-Hydrolases"/>
    <property type="match status" value="1"/>
</dbReference>
<dbReference type="GO" id="GO:0006508">
    <property type="term" value="P:proteolysis"/>
    <property type="evidence" value="ECO:0007669"/>
    <property type="project" value="InterPro"/>
</dbReference>
<accession>A0A1P8WA08</accession>
<dbReference type="PANTHER" id="PTHR22946">
    <property type="entry name" value="DIENELACTONE HYDROLASE DOMAIN-CONTAINING PROTEIN-RELATED"/>
    <property type="match status" value="1"/>
</dbReference>
<proteinExistence type="predicted"/>
<feature type="signal peptide" evidence="2">
    <location>
        <begin position="1"/>
        <end position="25"/>
    </location>
</feature>
<evidence type="ECO:0000256" key="1">
    <source>
        <dbReference type="ARBA" id="ARBA00022801"/>
    </source>
</evidence>
<evidence type="ECO:0000313" key="4">
    <source>
        <dbReference type="Proteomes" id="UP000187735"/>
    </source>
</evidence>
<keyword evidence="4" id="KW-1185">Reference proteome</keyword>
<sequence length="348" mass="37619" precursor="true">MLFRGMAAVPVLASLLIMVTSSGFAAHNVRAAENVPIDQVFSTTDSLVTVSDAAADAKECLDGLCWKPQTFAVECRRPKRKLIDAIVRFPSAKPVGIPQNDTVNVEWYAATTPDGKICTAPAMIVVHESGSGMTVGRLVARGLRDRGMHAFMVQLPFYGSRRPRGIDVDDQNFGVVMEQAIADVRRARDAIAVLPGVDSDRIHLQGTSLGGFVAATTAGLDDAFHNVFILLAGGDLPKLVATGQRETAELKVLLEQQGFVGERMLALLNRFEPNRLAHRISEDRLWLFTASFDTTVPPIHADSLAKAAGLASDHHIRMPATHYSGVIFLPIVLDQIAEKSGGRTMVTQ</sequence>
<dbReference type="InterPro" id="IPR002471">
    <property type="entry name" value="Pept_S9_AS"/>
</dbReference>
<dbReference type="Proteomes" id="UP000187735">
    <property type="component" value="Chromosome"/>
</dbReference>
<keyword evidence="1 3" id="KW-0378">Hydrolase</keyword>
<keyword evidence="2" id="KW-0732">Signal</keyword>
<gene>
    <name evidence="3" type="ORF">Fuma_00473</name>
</gene>
<dbReference type="STRING" id="1891926.Fuma_00473"/>
<dbReference type="GO" id="GO:0004252">
    <property type="term" value="F:serine-type endopeptidase activity"/>
    <property type="evidence" value="ECO:0007669"/>
    <property type="project" value="InterPro"/>
</dbReference>
<evidence type="ECO:0000313" key="3">
    <source>
        <dbReference type="EMBL" id="APZ90889.1"/>
    </source>
</evidence>
<dbReference type="Gene3D" id="3.40.50.1820">
    <property type="entry name" value="alpha/beta hydrolase"/>
    <property type="match status" value="1"/>
</dbReference>
<feature type="chain" id="PRO_5012591520" evidence="2">
    <location>
        <begin position="26"/>
        <end position="348"/>
    </location>
</feature>
<dbReference type="EMBL" id="CP017641">
    <property type="protein sequence ID" value="APZ90889.1"/>
    <property type="molecule type" value="Genomic_DNA"/>
</dbReference>
<dbReference type="OrthoDB" id="9783926at2"/>
<protein>
    <submittedName>
        <fullName evidence="3">Alpha/beta hydrolase family protein</fullName>
    </submittedName>
</protein>
<dbReference type="InterPro" id="IPR029058">
    <property type="entry name" value="AB_hydrolase_fold"/>
</dbReference>
<dbReference type="KEGG" id="fmr:Fuma_00473"/>
<reference evidence="3 4" key="1">
    <citation type="journal article" date="2016" name="Front. Microbiol.">
        <title>Fuerstia marisgermanicae gen. nov., sp. nov., an Unusual Member of the Phylum Planctomycetes from the German Wadden Sea.</title>
        <authorList>
            <person name="Kohn T."/>
            <person name="Heuer A."/>
            <person name="Jogler M."/>
            <person name="Vollmers J."/>
            <person name="Boedeker C."/>
            <person name="Bunk B."/>
            <person name="Rast P."/>
            <person name="Borchert D."/>
            <person name="Glockner I."/>
            <person name="Freese H.M."/>
            <person name="Klenk H.P."/>
            <person name="Overmann J."/>
            <person name="Kaster A.K."/>
            <person name="Rohde M."/>
            <person name="Wiegand S."/>
            <person name="Jogler C."/>
        </authorList>
    </citation>
    <scope>NUCLEOTIDE SEQUENCE [LARGE SCALE GENOMIC DNA]</scope>
    <source>
        <strain evidence="3 4">NH11</strain>
    </source>
</reference>
<evidence type="ECO:0000256" key="2">
    <source>
        <dbReference type="SAM" id="SignalP"/>
    </source>
</evidence>
<name>A0A1P8WA08_9PLAN</name>
<dbReference type="InterPro" id="IPR050261">
    <property type="entry name" value="FrsA_esterase"/>
</dbReference>
<dbReference type="AlphaFoldDB" id="A0A1P8WA08"/>